<organism evidence="1 2">
    <name type="scientific">Salix dunnii</name>
    <dbReference type="NCBI Taxonomy" id="1413687"/>
    <lineage>
        <taxon>Eukaryota</taxon>
        <taxon>Viridiplantae</taxon>
        <taxon>Streptophyta</taxon>
        <taxon>Embryophyta</taxon>
        <taxon>Tracheophyta</taxon>
        <taxon>Spermatophyta</taxon>
        <taxon>Magnoliopsida</taxon>
        <taxon>eudicotyledons</taxon>
        <taxon>Gunneridae</taxon>
        <taxon>Pentapetalae</taxon>
        <taxon>rosids</taxon>
        <taxon>fabids</taxon>
        <taxon>Malpighiales</taxon>
        <taxon>Salicaceae</taxon>
        <taxon>Saliceae</taxon>
        <taxon>Salix</taxon>
    </lineage>
</organism>
<keyword evidence="2" id="KW-1185">Reference proteome</keyword>
<comment type="caution">
    <text evidence="1">The sequence shown here is derived from an EMBL/GenBank/DDBJ whole genome shotgun (WGS) entry which is preliminary data.</text>
</comment>
<dbReference type="AlphaFoldDB" id="A0A835NC56"/>
<dbReference type="EMBL" id="JADGMS010000001">
    <property type="protein sequence ID" value="KAF9690188.1"/>
    <property type="molecule type" value="Genomic_DNA"/>
</dbReference>
<reference evidence="1 2" key="1">
    <citation type="submission" date="2020-10" db="EMBL/GenBank/DDBJ databases">
        <title>Plant Genome Project.</title>
        <authorList>
            <person name="Zhang R.-G."/>
        </authorList>
    </citation>
    <scope>NUCLEOTIDE SEQUENCE [LARGE SCALE GENOMIC DNA]</scope>
    <source>
        <strain evidence="1">FAFU-HL-1</strain>
        <tissue evidence="1">Leaf</tissue>
    </source>
</reference>
<accession>A0A835NC56</accession>
<evidence type="ECO:0000313" key="1">
    <source>
        <dbReference type="EMBL" id="KAF9690188.1"/>
    </source>
</evidence>
<name>A0A835NC56_9ROSI</name>
<proteinExistence type="predicted"/>
<sequence length="94" mass="10200">MAYWSKGSILHTRVAFCVEALDELKLQSSIFGSNSHIVSAPACNVLVFLARIQKVGKYLSGQVVVPEFFFFALRVVGASSDSLLGNASCFPFPL</sequence>
<gene>
    <name evidence="1" type="ORF">SADUNF_Sadunf01G0169700</name>
</gene>
<evidence type="ECO:0000313" key="2">
    <source>
        <dbReference type="Proteomes" id="UP000657918"/>
    </source>
</evidence>
<dbReference type="Proteomes" id="UP000657918">
    <property type="component" value="Unassembled WGS sequence"/>
</dbReference>
<protein>
    <submittedName>
        <fullName evidence="1">Uncharacterized protein</fullName>
    </submittedName>
</protein>